<dbReference type="Proteomes" id="UP000017836">
    <property type="component" value="Unassembled WGS sequence"/>
</dbReference>
<evidence type="ECO:0000256" key="2">
    <source>
        <dbReference type="ARBA" id="ARBA00004370"/>
    </source>
</evidence>
<evidence type="ECO:0000313" key="11">
    <source>
        <dbReference type="Proteomes" id="UP000017836"/>
    </source>
</evidence>
<feature type="signal peptide" evidence="8">
    <location>
        <begin position="1"/>
        <end position="28"/>
    </location>
</feature>
<evidence type="ECO:0000256" key="1">
    <source>
        <dbReference type="ARBA" id="ARBA00004196"/>
    </source>
</evidence>
<dbReference type="OrthoDB" id="676979at2759"/>
<protein>
    <recommendedName>
        <fullName evidence="9">Leucine-rich repeat-containing N-terminal plant-type domain-containing protein</fullName>
    </recommendedName>
</protein>
<evidence type="ECO:0000256" key="7">
    <source>
        <dbReference type="ARBA" id="ARBA00038043"/>
    </source>
</evidence>
<dbReference type="PANTHER" id="PTHR48059:SF19">
    <property type="entry name" value="RECEPTOR-LIKE PROTEIN KINASE 5"/>
    <property type="match status" value="1"/>
</dbReference>
<dbReference type="KEGG" id="atr:18423918"/>
<feature type="chain" id="PRO_5004806643" description="Leucine-rich repeat-containing N-terminal plant-type domain-containing protein" evidence="8">
    <location>
        <begin position="29"/>
        <end position="483"/>
    </location>
</feature>
<keyword evidence="11" id="KW-1185">Reference proteome</keyword>
<sequence>MKPLTLSLPLLSLSLITLSLHLLAPTLAQKCHPDDVAGLLGFKALIKEDPSSMLSSWKPNTDCCKWDGITCSSLSSMNRVTALSLYGQEDDPKSFLSGPISFSLSKLTYLNGIYLVNLRKITGAFPSLLFKLPNINYVYIENCELHGALPENIGQLFGLEALSFCGNKFSGPIPNSISNLTKLTQLKFGRNSLSGEIPAGIQRLKSLRILNLEHNMLRGPIPDLSGLTELLYLELSHNRLIGKIPATISVHAPLVQFLELGHNLLTGSIPSFLGNFQKLDTLDLSSNYLTGPVPQSFKNLTKIFNLDLSENLLVDPFPAMKVKGIESLKLSHNRFHLGKIPDWVTSSPIIYSLGLAGCGIKMQFEEWKPKDTYFYDYIDLSGNEITGNPAALLNRTEFLVGFNVSSNKLSFDLGKVNWPKTLRDLDMSRNMAKGKIPASFAGLSGLNVSYNHLCGLIPATKFPASSFLGNDCLCGKPLPPCRK</sequence>
<name>W1NKG3_AMBTC</name>
<dbReference type="Gene3D" id="3.80.10.10">
    <property type="entry name" value="Ribonuclease Inhibitor"/>
    <property type="match status" value="2"/>
</dbReference>
<dbReference type="Pfam" id="PF00560">
    <property type="entry name" value="LRR_1"/>
    <property type="match status" value="3"/>
</dbReference>
<dbReference type="Gramene" id="ERM96013">
    <property type="protein sequence ID" value="ERM96013"/>
    <property type="gene ID" value="AMTR_s00129p00057380"/>
</dbReference>
<dbReference type="OMA" id="METIPEW"/>
<dbReference type="Pfam" id="PF08263">
    <property type="entry name" value="LRRNT_2"/>
    <property type="match status" value="1"/>
</dbReference>
<evidence type="ECO:0000313" key="10">
    <source>
        <dbReference type="EMBL" id="ERM96013.1"/>
    </source>
</evidence>
<dbReference type="GO" id="GO:0038023">
    <property type="term" value="F:signaling receptor activity"/>
    <property type="evidence" value="ECO:0000318"/>
    <property type="project" value="GO_Central"/>
</dbReference>
<evidence type="ECO:0000256" key="4">
    <source>
        <dbReference type="ARBA" id="ARBA00022729"/>
    </source>
</evidence>
<dbReference type="STRING" id="13333.W1NKG3"/>
<dbReference type="AlphaFoldDB" id="W1NKG3"/>
<accession>W1NKG3</accession>
<comment type="similarity">
    <text evidence="7">Belongs to the polygalacturonase-inhibiting protein family.</text>
</comment>
<dbReference type="FunFam" id="3.80.10.10:FF:000383">
    <property type="entry name" value="Leucine-rich repeat receptor protein kinase EMS1"/>
    <property type="match status" value="1"/>
</dbReference>
<keyword evidence="3" id="KW-0433">Leucine-rich repeat</keyword>
<keyword evidence="6" id="KW-0472">Membrane</keyword>
<evidence type="ECO:0000256" key="5">
    <source>
        <dbReference type="ARBA" id="ARBA00022737"/>
    </source>
</evidence>
<dbReference type="InterPro" id="IPR032675">
    <property type="entry name" value="LRR_dom_sf"/>
</dbReference>
<dbReference type="EMBL" id="KI397331">
    <property type="protein sequence ID" value="ERM96013.1"/>
    <property type="molecule type" value="Genomic_DNA"/>
</dbReference>
<gene>
    <name evidence="10" type="ORF">AMTR_s00129p00057380</name>
</gene>
<dbReference type="PANTHER" id="PTHR48059">
    <property type="entry name" value="POLYGALACTURONASE INHIBITOR 1"/>
    <property type="match status" value="1"/>
</dbReference>
<evidence type="ECO:0000256" key="6">
    <source>
        <dbReference type="ARBA" id="ARBA00023136"/>
    </source>
</evidence>
<dbReference type="eggNOG" id="KOG0619">
    <property type="taxonomic scope" value="Eukaryota"/>
</dbReference>
<dbReference type="InterPro" id="IPR001611">
    <property type="entry name" value="Leu-rich_rpt"/>
</dbReference>
<feature type="domain" description="Leucine-rich repeat-containing N-terminal plant-type" evidence="9">
    <location>
        <begin position="32"/>
        <end position="72"/>
    </location>
</feature>
<dbReference type="InterPro" id="IPR013210">
    <property type="entry name" value="LRR_N_plant-typ"/>
</dbReference>
<comment type="subcellular location">
    <subcellularLocation>
        <location evidence="1">Cell envelope</location>
    </subcellularLocation>
    <subcellularLocation>
        <location evidence="2">Membrane</location>
    </subcellularLocation>
</comment>
<evidence type="ECO:0000256" key="3">
    <source>
        <dbReference type="ARBA" id="ARBA00022614"/>
    </source>
</evidence>
<evidence type="ECO:0000259" key="9">
    <source>
        <dbReference type="Pfam" id="PF08263"/>
    </source>
</evidence>
<dbReference type="FunFam" id="3.80.10.10:FF:000400">
    <property type="entry name" value="Nuclear pore complex protein NUP107"/>
    <property type="match status" value="1"/>
</dbReference>
<dbReference type="GO" id="GO:0005886">
    <property type="term" value="C:plasma membrane"/>
    <property type="evidence" value="ECO:0000318"/>
    <property type="project" value="GO_Central"/>
</dbReference>
<dbReference type="HOGENOM" id="CLU_000288_18_22_1"/>
<reference evidence="11" key="1">
    <citation type="journal article" date="2013" name="Science">
        <title>The Amborella genome and the evolution of flowering plants.</title>
        <authorList>
            <consortium name="Amborella Genome Project"/>
        </authorList>
    </citation>
    <scope>NUCLEOTIDE SEQUENCE [LARGE SCALE GENOMIC DNA]</scope>
</reference>
<keyword evidence="5" id="KW-0677">Repeat</keyword>
<dbReference type="GO" id="GO:0009755">
    <property type="term" value="P:hormone-mediated signaling pathway"/>
    <property type="evidence" value="ECO:0000318"/>
    <property type="project" value="GO_Central"/>
</dbReference>
<keyword evidence="4 8" id="KW-0732">Signal</keyword>
<proteinExistence type="inferred from homology"/>
<dbReference type="SUPFAM" id="SSF52058">
    <property type="entry name" value="L domain-like"/>
    <property type="match status" value="2"/>
</dbReference>
<dbReference type="PROSITE" id="PS51450">
    <property type="entry name" value="LRR"/>
    <property type="match status" value="1"/>
</dbReference>
<dbReference type="InterPro" id="IPR051848">
    <property type="entry name" value="PGIP"/>
</dbReference>
<dbReference type="Pfam" id="PF13855">
    <property type="entry name" value="LRR_8"/>
    <property type="match status" value="1"/>
</dbReference>
<evidence type="ECO:0000256" key="8">
    <source>
        <dbReference type="SAM" id="SignalP"/>
    </source>
</evidence>
<organism evidence="10 11">
    <name type="scientific">Amborella trichopoda</name>
    <dbReference type="NCBI Taxonomy" id="13333"/>
    <lineage>
        <taxon>Eukaryota</taxon>
        <taxon>Viridiplantae</taxon>
        <taxon>Streptophyta</taxon>
        <taxon>Embryophyta</taxon>
        <taxon>Tracheophyta</taxon>
        <taxon>Spermatophyta</taxon>
        <taxon>Magnoliopsida</taxon>
        <taxon>Amborellales</taxon>
        <taxon>Amborellaceae</taxon>
        <taxon>Amborella</taxon>
    </lineage>
</organism>